<dbReference type="Pfam" id="PF14881">
    <property type="entry name" value="Tubulin_3"/>
    <property type="match status" value="1"/>
</dbReference>
<protein>
    <recommendedName>
        <fullName evidence="9">Protein misato</fullName>
    </recommendedName>
</protein>
<dbReference type="CDD" id="cd06060">
    <property type="entry name" value="misato"/>
    <property type="match status" value="1"/>
</dbReference>
<name>A0A8K0DBI0_IGNLU</name>
<comment type="subcellular location">
    <subcellularLocation>
        <location evidence="1">Mitochondrion</location>
    </subcellularLocation>
</comment>
<evidence type="ECO:0000313" key="7">
    <source>
        <dbReference type="EMBL" id="KAF2899962.1"/>
    </source>
</evidence>
<evidence type="ECO:0000256" key="2">
    <source>
        <dbReference type="ARBA" id="ARBA00008507"/>
    </source>
</evidence>
<reference evidence="7" key="1">
    <citation type="submission" date="2019-08" db="EMBL/GenBank/DDBJ databases">
        <title>The genome of the North American firefly Photinus pyralis.</title>
        <authorList>
            <consortium name="Photinus pyralis genome working group"/>
            <person name="Fallon T.R."/>
            <person name="Sander Lower S.E."/>
            <person name="Weng J.-K."/>
        </authorList>
    </citation>
    <scope>NUCLEOTIDE SEQUENCE</scope>
    <source>
        <strain evidence="7">TRF0915ILg1</strain>
        <tissue evidence="7">Whole body</tissue>
    </source>
</reference>
<evidence type="ECO:0000256" key="1">
    <source>
        <dbReference type="ARBA" id="ARBA00004173"/>
    </source>
</evidence>
<dbReference type="AlphaFoldDB" id="A0A8K0DBI0"/>
<evidence type="ECO:0000259" key="6">
    <source>
        <dbReference type="Pfam" id="PF14881"/>
    </source>
</evidence>
<feature type="region of interest" description="Disordered" evidence="4">
    <location>
        <begin position="76"/>
        <end position="102"/>
    </location>
</feature>
<comment type="similarity">
    <text evidence="2">Belongs to the misato family.</text>
</comment>
<dbReference type="PANTHER" id="PTHR13391:SF0">
    <property type="entry name" value="PROTEIN MISATO HOMOLOG 1"/>
    <property type="match status" value="1"/>
</dbReference>
<feature type="compositionally biased region" description="Polar residues" evidence="4">
    <location>
        <begin position="90"/>
        <end position="101"/>
    </location>
</feature>
<proteinExistence type="inferred from homology"/>
<gene>
    <name evidence="7" type="ORF">ILUMI_06229</name>
</gene>
<dbReference type="GO" id="GO:0005739">
    <property type="term" value="C:mitochondrion"/>
    <property type="evidence" value="ECO:0007669"/>
    <property type="project" value="UniProtKB-SubCell"/>
</dbReference>
<dbReference type="EMBL" id="VTPC01002493">
    <property type="protein sequence ID" value="KAF2899962.1"/>
    <property type="molecule type" value="Genomic_DNA"/>
</dbReference>
<dbReference type="PANTHER" id="PTHR13391">
    <property type="entry name" value="MITOCHONDRIAL DISTRIBUTION REGULATOR MISATO"/>
    <property type="match status" value="1"/>
</dbReference>
<dbReference type="Proteomes" id="UP000801492">
    <property type="component" value="Unassembled WGS sequence"/>
</dbReference>
<dbReference type="OrthoDB" id="271881at2759"/>
<evidence type="ECO:0000256" key="4">
    <source>
        <dbReference type="SAM" id="MobiDB-lite"/>
    </source>
</evidence>
<comment type="caution">
    <text evidence="7">The sequence shown here is derived from an EMBL/GenBank/DDBJ whole genome shotgun (WGS) entry which is preliminary data.</text>
</comment>
<dbReference type="InterPro" id="IPR036525">
    <property type="entry name" value="Tubulin/FtsZ_GTPase_sf"/>
</dbReference>
<dbReference type="InterPro" id="IPR019605">
    <property type="entry name" value="Misato_II_tubulin-like"/>
</dbReference>
<sequence>MGTREILSLQFGHYSNFIGTHWWNTQETSFEYNATSPAEINHDILFREGSTRSGQVTFTPRLLLVDLKGSLRTLPERGTLYESPPKSSEIDTNWKPSATETKINEPEQKNVFQEDLENSQITDFSKRCYNLESDVEVWSDFLYTRFHPRTVNIIKEYEHENKDSQFDVFPLGTAMWRSEQFEEDFSDKIRNYIEECDNFQGFHITLDASNAFAGLASSCIEYVRDEYERKSVLAFPVIPSSYSDYAYVTDEEKHQSLIKDSIRVLNLALCFNSLNEHSSLFLPLCTSYNGWRQPGPMRNFYHLVYNYQLPYHTSAILASALDTITLKYRLRSTDFHLSDLCADLNIFGRKAAATSLCLPFSFNKGSDFIDCLDNWDGPLSQSISPNCIIGTDKLMQTFTLRGIPEDRLKRPLQNAGKQKDMPAYRCNSVNEMLSLYLSCNYFISATNVTTVTKGLSVKTPYPSIFDPFVGTDGNINNTPRPEHLKVESVPTLAGIHSGACVGDMIESLHTEANKIKVPRFHQFVNAGLESDEFSECLHKLFDLRECYVESDYI</sequence>
<dbReference type="GO" id="GO:0007005">
    <property type="term" value="P:mitochondrion organization"/>
    <property type="evidence" value="ECO:0007669"/>
    <property type="project" value="InterPro"/>
</dbReference>
<feature type="domain" description="Misato Segment II tubulin-like" evidence="5">
    <location>
        <begin position="4"/>
        <end position="117"/>
    </location>
</feature>
<keyword evidence="8" id="KW-1185">Reference proteome</keyword>
<evidence type="ECO:0008006" key="9">
    <source>
        <dbReference type="Google" id="ProtNLM"/>
    </source>
</evidence>
<evidence type="ECO:0000259" key="5">
    <source>
        <dbReference type="Pfam" id="PF10644"/>
    </source>
</evidence>
<dbReference type="Gene3D" id="3.40.50.1440">
    <property type="entry name" value="Tubulin/FtsZ, GTPase domain"/>
    <property type="match status" value="1"/>
</dbReference>
<feature type="domain" description="DML1/Misato tubulin" evidence="6">
    <location>
        <begin position="133"/>
        <end position="330"/>
    </location>
</feature>
<dbReference type="SUPFAM" id="SSF52490">
    <property type="entry name" value="Tubulin nucleotide-binding domain-like"/>
    <property type="match status" value="1"/>
</dbReference>
<keyword evidence="3" id="KW-0496">Mitochondrion</keyword>
<evidence type="ECO:0000256" key="3">
    <source>
        <dbReference type="ARBA" id="ARBA00023128"/>
    </source>
</evidence>
<dbReference type="InterPro" id="IPR029209">
    <property type="entry name" value="DML1/Misato_tubulin"/>
</dbReference>
<organism evidence="7 8">
    <name type="scientific">Ignelater luminosus</name>
    <name type="common">Cucubano</name>
    <name type="synonym">Pyrophorus luminosus</name>
    <dbReference type="NCBI Taxonomy" id="2038154"/>
    <lineage>
        <taxon>Eukaryota</taxon>
        <taxon>Metazoa</taxon>
        <taxon>Ecdysozoa</taxon>
        <taxon>Arthropoda</taxon>
        <taxon>Hexapoda</taxon>
        <taxon>Insecta</taxon>
        <taxon>Pterygota</taxon>
        <taxon>Neoptera</taxon>
        <taxon>Endopterygota</taxon>
        <taxon>Coleoptera</taxon>
        <taxon>Polyphaga</taxon>
        <taxon>Elateriformia</taxon>
        <taxon>Elateroidea</taxon>
        <taxon>Elateridae</taxon>
        <taxon>Agrypninae</taxon>
        <taxon>Pyrophorini</taxon>
        <taxon>Ignelater</taxon>
    </lineage>
</organism>
<dbReference type="Pfam" id="PF10644">
    <property type="entry name" value="Misat_Tub_SegII"/>
    <property type="match status" value="1"/>
</dbReference>
<evidence type="ECO:0000313" key="8">
    <source>
        <dbReference type="Proteomes" id="UP000801492"/>
    </source>
</evidence>
<dbReference type="InterPro" id="IPR049942">
    <property type="entry name" value="DML1/Misato"/>
</dbReference>
<accession>A0A8K0DBI0</accession>